<keyword evidence="11" id="KW-0269">Exonuclease</keyword>
<evidence type="ECO:0000256" key="16">
    <source>
        <dbReference type="ARBA" id="ARBA00023204"/>
    </source>
</evidence>
<dbReference type="NCBIfam" id="TIGR02777">
    <property type="entry name" value="LigD_PE_dom"/>
    <property type="match status" value="1"/>
</dbReference>
<evidence type="ECO:0000256" key="13">
    <source>
        <dbReference type="ARBA" id="ARBA00022932"/>
    </source>
</evidence>
<dbReference type="Gene3D" id="3.30.470.30">
    <property type="entry name" value="DNA ligase/mRNA capping enzyme"/>
    <property type="match status" value="1"/>
</dbReference>
<keyword evidence="10" id="KW-0378">Hydrolase</keyword>
<feature type="compositionally biased region" description="Basic and acidic residues" evidence="21">
    <location>
        <begin position="11"/>
        <end position="23"/>
    </location>
</feature>
<evidence type="ECO:0000256" key="18">
    <source>
        <dbReference type="ARBA" id="ARBA00023268"/>
    </source>
</evidence>
<organism evidence="23 24">
    <name type="scientific">Rubrivivax gelatinosus (strain NBRC 100245 / IL144)</name>
    <dbReference type="NCBI Taxonomy" id="983917"/>
    <lineage>
        <taxon>Bacteria</taxon>
        <taxon>Pseudomonadati</taxon>
        <taxon>Pseudomonadota</taxon>
        <taxon>Betaproteobacteria</taxon>
        <taxon>Burkholderiales</taxon>
        <taxon>Sphaerotilaceae</taxon>
        <taxon>Rubrivivax</taxon>
    </lineage>
</organism>
<keyword evidence="6" id="KW-0540">Nuclease</keyword>
<keyword evidence="4" id="KW-0808">Transferase</keyword>
<dbReference type="HOGENOM" id="CLU_008325_0_1_4"/>
<dbReference type="InterPro" id="IPR014145">
    <property type="entry name" value="LigD_pol_dom"/>
</dbReference>
<dbReference type="InterPro" id="IPR012309">
    <property type="entry name" value="DNA_ligase_ATP-dep_C"/>
</dbReference>
<dbReference type="PANTHER" id="PTHR42705">
    <property type="entry name" value="BIFUNCTIONAL NON-HOMOLOGOUS END JOINING PROTEIN LIGD"/>
    <property type="match status" value="1"/>
</dbReference>
<evidence type="ECO:0000256" key="11">
    <source>
        <dbReference type="ARBA" id="ARBA00022839"/>
    </source>
</evidence>
<comment type="catalytic activity">
    <reaction evidence="20">
        <text>ATP + (deoxyribonucleotide)n-3'-hydroxyl + 5'-phospho-(deoxyribonucleotide)m = (deoxyribonucleotide)n+m + AMP + diphosphate.</text>
        <dbReference type="EC" id="6.5.1.1"/>
    </reaction>
</comment>
<keyword evidence="9" id="KW-0227">DNA damage</keyword>
<keyword evidence="15" id="KW-0233">DNA recombination</keyword>
<dbReference type="Pfam" id="PF21686">
    <property type="entry name" value="LigD_Prim-Pol"/>
    <property type="match status" value="1"/>
</dbReference>
<reference evidence="23 24" key="1">
    <citation type="journal article" date="2012" name="J. Bacteriol.">
        <title>Complete genome sequence of phototrophic betaproteobacterium Rubrivivax gelatinosus IL144.</title>
        <authorList>
            <person name="Nagashima S."/>
            <person name="Kamimura A."/>
            <person name="Shimizu T."/>
            <person name="Nakamura-isaki S."/>
            <person name="Aono E."/>
            <person name="Sakamoto K."/>
            <person name="Ichikawa N."/>
            <person name="Nakazawa H."/>
            <person name="Sekine M."/>
            <person name="Yamazaki S."/>
            <person name="Fujita N."/>
            <person name="Shimada K."/>
            <person name="Hanada S."/>
            <person name="Nagashima K.V.P."/>
        </authorList>
    </citation>
    <scope>NUCLEOTIDE SEQUENCE [LARGE SCALE GENOMIC DNA]</scope>
    <source>
        <strain evidence="24">NBRC 100245 / IL144</strain>
    </source>
</reference>
<evidence type="ECO:0000256" key="20">
    <source>
        <dbReference type="ARBA" id="ARBA00034003"/>
    </source>
</evidence>
<keyword evidence="16" id="KW-0234">DNA repair</keyword>
<evidence type="ECO:0000259" key="22">
    <source>
        <dbReference type="PROSITE" id="PS50160"/>
    </source>
</evidence>
<dbReference type="NCBIfam" id="TIGR02779">
    <property type="entry name" value="NHEJ_ligase_lig"/>
    <property type="match status" value="1"/>
</dbReference>
<dbReference type="InterPro" id="IPR014144">
    <property type="entry name" value="LigD_PE_domain"/>
</dbReference>
<evidence type="ECO:0000256" key="2">
    <source>
        <dbReference type="ARBA" id="ARBA00012727"/>
    </source>
</evidence>
<keyword evidence="13" id="KW-0239">DNA-directed DNA polymerase</keyword>
<dbReference type="STRING" id="983917.RGE_26430"/>
<accession>I0HSJ5</accession>
<dbReference type="GO" id="GO:0006281">
    <property type="term" value="P:DNA repair"/>
    <property type="evidence" value="ECO:0007669"/>
    <property type="project" value="UniProtKB-KW"/>
</dbReference>
<dbReference type="GO" id="GO:0004527">
    <property type="term" value="F:exonuclease activity"/>
    <property type="evidence" value="ECO:0007669"/>
    <property type="project" value="UniProtKB-KW"/>
</dbReference>
<dbReference type="EC" id="6.5.1.1" evidence="2"/>
<dbReference type="eggNOG" id="COG3285">
    <property type="taxonomic scope" value="Bacteria"/>
</dbReference>
<evidence type="ECO:0000256" key="15">
    <source>
        <dbReference type="ARBA" id="ARBA00023172"/>
    </source>
</evidence>
<keyword evidence="12" id="KW-0067">ATP-binding</keyword>
<feature type="region of interest" description="Disordered" evidence="21">
    <location>
        <begin position="185"/>
        <end position="217"/>
    </location>
</feature>
<keyword evidence="18" id="KW-0511">Multifunctional enzyme</keyword>
<sequence>MPRTAAPARDPLQHYRERRDFRATPEPGADAVQPGADTGRFVIQKHDATRLHYDFRLELDGVLLSWAVPKGPSLDPADRRMAVRTEDHPLAYADFEGRIPAGHYGAGQVIVWDRGSWTPLAEPRAALAAGKLPFELDGEKLHGAWELVRMKPKPGERGENWLLFKKRDAQARPRAEFDVVAEQPDSVAATAADKPRRRQSRAALALDSVAPKAPQPETLAPQLATLASAAPSSGSWLYETKFDGYRLLARIRRGVPRLFTRNGHDWTDKLPALAAALKGLGLQSAWIDGELVALGSRGAADFNALQNAFDGRDTARLLYYVFDLPYVQGRDLRELALDTRRALLQSLLDEHPLDGVRFSEELPAGGAGPLATACERQLEGVIAKRRDAPYRSLRSEAWLKLKCRRRQEFVVAGYTERTNASGEIGSLILAVHDADGRLVHAGKVGTGWDTRAARDLFTRLQPLAREAVPFAAGTPSPGRWSRRAPGLERWVRPEFVVEVEFAEWTPGGSVRHAVFVGVREDKPAAQVLRERAVVPDTAPSAAPTASSSGRIARVRITHGERIVDKASGLSKLDLLRWYDGVAERMLPHLKARPVALLRAPQGVGRPVFFQKHAERTEIPGLVLLDPALWPGHEPLMEIRSAEALLSAAQMNTIEFHTWNATTRTIAKPDRLVFDLDPGEGVDFAAVREGALLVRTLLDELGLASWLKTSGGKGLHVVVPVAPRVAVDVVKPFSRAVVAHLAEQVPERFVVRSGPANRVGRIFVDWLRNGEGATTVAAFSARARPGLGVSIPVSWDALPELRGGDQWTLANAREHLSFEREDPWAAFWTTRQALAPAMRRLGFDPRAGGDGR</sequence>
<protein>
    <recommendedName>
        <fullName evidence="2">DNA ligase (ATP)</fullName>
        <ecNumber evidence="2">6.5.1.1</ecNumber>
    </recommendedName>
    <alternativeName>
        <fullName evidence="19">NHEJ DNA polymerase</fullName>
    </alternativeName>
</protein>
<keyword evidence="24" id="KW-1185">Reference proteome</keyword>
<evidence type="ECO:0000313" key="23">
    <source>
        <dbReference type="EMBL" id="BAL95982.1"/>
    </source>
</evidence>
<dbReference type="InterPro" id="IPR012340">
    <property type="entry name" value="NA-bd_OB-fold"/>
</dbReference>
<proteinExistence type="predicted"/>
<keyword evidence="3 23" id="KW-0436">Ligase</keyword>
<evidence type="ECO:0000256" key="8">
    <source>
        <dbReference type="ARBA" id="ARBA00022741"/>
    </source>
</evidence>
<keyword evidence="8" id="KW-0547">Nucleotide-binding</keyword>
<dbReference type="InterPro" id="IPR052171">
    <property type="entry name" value="NHEJ_LigD"/>
</dbReference>
<evidence type="ECO:0000256" key="1">
    <source>
        <dbReference type="ARBA" id="ARBA00001936"/>
    </source>
</evidence>
<evidence type="ECO:0000256" key="7">
    <source>
        <dbReference type="ARBA" id="ARBA00022723"/>
    </source>
</evidence>
<evidence type="ECO:0000256" key="14">
    <source>
        <dbReference type="ARBA" id="ARBA00023125"/>
    </source>
</evidence>
<keyword evidence="17" id="KW-0464">Manganese</keyword>
<dbReference type="Gene3D" id="3.90.920.10">
    <property type="entry name" value="DNA primase, PRIM domain"/>
    <property type="match status" value="1"/>
</dbReference>
<feature type="region of interest" description="Disordered" evidence="21">
    <location>
        <begin position="1"/>
        <end position="38"/>
    </location>
</feature>
<dbReference type="GO" id="GO:0003910">
    <property type="term" value="F:DNA ligase (ATP) activity"/>
    <property type="evidence" value="ECO:0007669"/>
    <property type="project" value="UniProtKB-EC"/>
</dbReference>
<dbReference type="GO" id="GO:0005524">
    <property type="term" value="F:ATP binding"/>
    <property type="evidence" value="ECO:0007669"/>
    <property type="project" value="UniProtKB-KW"/>
</dbReference>
<dbReference type="RefSeq" id="WP_014428844.1">
    <property type="nucleotide sequence ID" value="NC_017075.1"/>
</dbReference>
<dbReference type="SUPFAM" id="SSF56091">
    <property type="entry name" value="DNA ligase/mRNA capping enzyme, catalytic domain"/>
    <property type="match status" value="1"/>
</dbReference>
<dbReference type="Pfam" id="PF01068">
    <property type="entry name" value="DNA_ligase_A_M"/>
    <property type="match status" value="1"/>
</dbReference>
<dbReference type="Gene3D" id="2.40.50.140">
    <property type="entry name" value="Nucleic acid-binding proteins"/>
    <property type="match status" value="1"/>
</dbReference>
<dbReference type="PROSITE" id="PS50160">
    <property type="entry name" value="DNA_LIGASE_A3"/>
    <property type="match status" value="1"/>
</dbReference>
<evidence type="ECO:0000256" key="12">
    <source>
        <dbReference type="ARBA" id="ARBA00022840"/>
    </source>
</evidence>
<dbReference type="InterPro" id="IPR012310">
    <property type="entry name" value="DNA_ligase_ATP-dep_cent"/>
</dbReference>
<dbReference type="eggNOG" id="COG1793">
    <property type="taxonomic scope" value="Bacteria"/>
</dbReference>
<dbReference type="AlphaFoldDB" id="I0HSJ5"/>
<dbReference type="Gene3D" id="3.30.1490.70">
    <property type="match status" value="1"/>
</dbReference>
<dbReference type="SUPFAM" id="SSF50249">
    <property type="entry name" value="Nucleic acid-binding proteins"/>
    <property type="match status" value="1"/>
</dbReference>
<dbReference type="GO" id="GO:0003677">
    <property type="term" value="F:DNA binding"/>
    <property type="evidence" value="ECO:0007669"/>
    <property type="project" value="UniProtKB-KW"/>
</dbReference>
<dbReference type="InterPro" id="IPR014146">
    <property type="entry name" value="LigD_ligase_dom"/>
</dbReference>
<keyword evidence="14" id="KW-0238">DNA-binding</keyword>
<evidence type="ECO:0000256" key="5">
    <source>
        <dbReference type="ARBA" id="ARBA00022695"/>
    </source>
</evidence>
<dbReference type="InterPro" id="IPR014143">
    <property type="entry name" value="NHEJ_ligase_prk"/>
</dbReference>
<dbReference type="GO" id="GO:0046872">
    <property type="term" value="F:metal ion binding"/>
    <property type="evidence" value="ECO:0007669"/>
    <property type="project" value="UniProtKB-KW"/>
</dbReference>
<dbReference type="GO" id="GO:0003887">
    <property type="term" value="F:DNA-directed DNA polymerase activity"/>
    <property type="evidence" value="ECO:0007669"/>
    <property type="project" value="UniProtKB-KW"/>
</dbReference>
<dbReference type="NCBIfam" id="TIGR02776">
    <property type="entry name" value="NHEJ_ligase_prk"/>
    <property type="match status" value="1"/>
</dbReference>
<comment type="cofactor">
    <cofactor evidence="1">
        <name>Mn(2+)</name>
        <dbReference type="ChEBI" id="CHEBI:29035"/>
    </cofactor>
</comment>
<keyword evidence="7" id="KW-0479">Metal-binding</keyword>
<dbReference type="KEGG" id="rge:RGE_26430"/>
<dbReference type="CDD" id="cd07906">
    <property type="entry name" value="Adenylation_DNA_ligase_LigD_LigC"/>
    <property type="match status" value="1"/>
</dbReference>
<name>I0HSJ5_RUBGI</name>
<dbReference type="Proteomes" id="UP000007883">
    <property type="component" value="Chromosome"/>
</dbReference>
<evidence type="ECO:0000256" key="17">
    <source>
        <dbReference type="ARBA" id="ARBA00023211"/>
    </source>
</evidence>
<feature type="domain" description="ATP-dependent DNA ligase family profile" evidence="22">
    <location>
        <begin position="310"/>
        <end position="433"/>
    </location>
</feature>
<keyword evidence="5" id="KW-0548">Nucleotidyltransferase</keyword>
<evidence type="ECO:0000256" key="6">
    <source>
        <dbReference type="ARBA" id="ARBA00022722"/>
    </source>
</evidence>
<dbReference type="CDD" id="cd07971">
    <property type="entry name" value="OBF_DNA_ligase_LigD"/>
    <property type="match status" value="1"/>
</dbReference>
<evidence type="ECO:0000256" key="19">
    <source>
        <dbReference type="ARBA" id="ARBA00029943"/>
    </source>
</evidence>
<dbReference type="PATRIC" id="fig|983917.3.peg.2567"/>
<dbReference type="Pfam" id="PF13298">
    <property type="entry name" value="LigD_N"/>
    <property type="match status" value="1"/>
</dbReference>
<dbReference type="Pfam" id="PF04679">
    <property type="entry name" value="DNA_ligase_A_C"/>
    <property type="match status" value="1"/>
</dbReference>
<evidence type="ECO:0000313" key="24">
    <source>
        <dbReference type="Proteomes" id="UP000007883"/>
    </source>
</evidence>
<evidence type="ECO:0000256" key="3">
    <source>
        <dbReference type="ARBA" id="ARBA00022598"/>
    </source>
</evidence>
<evidence type="ECO:0000256" key="9">
    <source>
        <dbReference type="ARBA" id="ARBA00022763"/>
    </source>
</evidence>
<evidence type="ECO:0000256" key="4">
    <source>
        <dbReference type="ARBA" id="ARBA00022679"/>
    </source>
</evidence>
<dbReference type="PANTHER" id="PTHR42705:SF2">
    <property type="entry name" value="BIFUNCTIONAL NON-HOMOLOGOUS END JOINING PROTEIN LIGD"/>
    <property type="match status" value="1"/>
</dbReference>
<evidence type="ECO:0000256" key="10">
    <source>
        <dbReference type="ARBA" id="ARBA00022801"/>
    </source>
</evidence>
<dbReference type="EMBL" id="AP012320">
    <property type="protein sequence ID" value="BAL95982.1"/>
    <property type="molecule type" value="Genomic_DNA"/>
</dbReference>
<dbReference type="NCBIfam" id="TIGR02778">
    <property type="entry name" value="ligD_pol"/>
    <property type="match status" value="1"/>
</dbReference>
<dbReference type="GO" id="GO:0006310">
    <property type="term" value="P:DNA recombination"/>
    <property type="evidence" value="ECO:0007669"/>
    <property type="project" value="UniProtKB-KW"/>
</dbReference>
<gene>
    <name evidence="23" type="primary">ligD</name>
    <name evidence="23" type="ordered locus">RGE_26430</name>
</gene>
<evidence type="ECO:0000256" key="21">
    <source>
        <dbReference type="SAM" id="MobiDB-lite"/>
    </source>
</evidence>